<dbReference type="InterPro" id="IPR036900">
    <property type="entry name" value="A-D-PHexomutase_C_sf"/>
</dbReference>
<evidence type="ECO:0000259" key="2">
    <source>
        <dbReference type="Pfam" id="PF21404"/>
    </source>
</evidence>
<dbReference type="PANTHER" id="PTHR45955">
    <property type="entry name" value="PHOSPHOACETYLGLUCOSAMINE MUTASE"/>
    <property type="match status" value="1"/>
</dbReference>
<feature type="non-terminal residue" evidence="3">
    <location>
        <position position="1"/>
    </location>
</feature>
<dbReference type="InParanoid" id="E1ZGR0"/>
<dbReference type="RefSeq" id="XP_005846901.1">
    <property type="nucleotide sequence ID" value="XM_005846839.1"/>
</dbReference>
<evidence type="ECO:0000259" key="1">
    <source>
        <dbReference type="Pfam" id="PF00408"/>
    </source>
</evidence>
<evidence type="ECO:0000313" key="3">
    <source>
        <dbReference type="EMBL" id="EFN54799.1"/>
    </source>
</evidence>
<dbReference type="InterPro" id="IPR005843">
    <property type="entry name" value="A-D-PHexomutase_C"/>
</dbReference>
<protein>
    <submittedName>
        <fullName evidence="3">Uncharacterized protein</fullName>
    </submittedName>
</protein>
<evidence type="ECO:0000313" key="4">
    <source>
        <dbReference type="Proteomes" id="UP000008141"/>
    </source>
</evidence>
<dbReference type="OMA" id="KSCEEIC"/>
<dbReference type="EMBL" id="GL433846">
    <property type="protein sequence ID" value="EFN54799.1"/>
    <property type="molecule type" value="Genomic_DNA"/>
</dbReference>
<proteinExistence type="predicted"/>
<dbReference type="Gene3D" id="3.30.310.50">
    <property type="entry name" value="Alpha-D-phosphohexomutase, C-terminal domain"/>
    <property type="match status" value="1"/>
</dbReference>
<keyword evidence="4" id="KW-1185">Reference proteome</keyword>
<dbReference type="AlphaFoldDB" id="E1ZGR0"/>
<dbReference type="OrthoDB" id="1928at2759"/>
<dbReference type="Proteomes" id="UP000008141">
    <property type="component" value="Unassembled WGS sequence"/>
</dbReference>
<dbReference type="STRING" id="554065.E1ZGR0"/>
<dbReference type="Pfam" id="PF21404">
    <property type="entry name" value="AMG1_III"/>
    <property type="match status" value="1"/>
</dbReference>
<dbReference type="InterPro" id="IPR049022">
    <property type="entry name" value="AMG1_III"/>
</dbReference>
<dbReference type="eggNOG" id="KOG2537">
    <property type="taxonomic scope" value="Eukaryota"/>
</dbReference>
<reference evidence="3 4" key="1">
    <citation type="journal article" date="2010" name="Plant Cell">
        <title>The Chlorella variabilis NC64A genome reveals adaptation to photosymbiosis, coevolution with viruses, and cryptic sex.</title>
        <authorList>
            <person name="Blanc G."/>
            <person name="Duncan G."/>
            <person name="Agarkova I."/>
            <person name="Borodovsky M."/>
            <person name="Gurnon J."/>
            <person name="Kuo A."/>
            <person name="Lindquist E."/>
            <person name="Lucas S."/>
            <person name="Pangilinan J."/>
            <person name="Polle J."/>
            <person name="Salamov A."/>
            <person name="Terry A."/>
            <person name="Yamada T."/>
            <person name="Dunigan D.D."/>
            <person name="Grigoriev I.V."/>
            <person name="Claverie J.M."/>
            <person name="Van Etten J.L."/>
        </authorList>
    </citation>
    <scope>NUCLEOTIDE SEQUENCE [LARGE SCALE GENOMIC DNA]</scope>
    <source>
        <strain evidence="3 4">NC64A</strain>
    </source>
</reference>
<dbReference type="Pfam" id="PF00408">
    <property type="entry name" value="PGM_PMM_IV"/>
    <property type="match status" value="1"/>
</dbReference>
<sequence>TPTGVKYLHEAAHHYDIGVYFEANGHGTVLFSKPLLARLEQVGREARQGRAAADLLALSVVINQAVGDALSGILLVEAALRRKGWGLDRWAALYADLPSRQLKVSVADRSGLQTTDAETRVAQPAGLQAAIDGAVAGVPSGRSFVRPSGTEDVVRVYAEAESQAAADELAAAVARLVHAQAGGVGPAP</sequence>
<dbReference type="KEGG" id="cvr:CHLNCDRAFT_24291"/>
<feature type="domain" description="Phosphoacetylglucosamine mutase AMG1" evidence="2">
    <location>
        <begin position="1"/>
        <end position="85"/>
    </location>
</feature>
<organism evidence="4">
    <name type="scientific">Chlorella variabilis</name>
    <name type="common">Green alga</name>
    <dbReference type="NCBI Taxonomy" id="554065"/>
    <lineage>
        <taxon>Eukaryota</taxon>
        <taxon>Viridiplantae</taxon>
        <taxon>Chlorophyta</taxon>
        <taxon>core chlorophytes</taxon>
        <taxon>Trebouxiophyceae</taxon>
        <taxon>Chlorellales</taxon>
        <taxon>Chlorellaceae</taxon>
        <taxon>Chlorella clade</taxon>
        <taxon>Chlorella</taxon>
    </lineage>
</organism>
<dbReference type="GeneID" id="17354294"/>
<dbReference type="GO" id="GO:0006048">
    <property type="term" value="P:UDP-N-acetylglucosamine biosynthetic process"/>
    <property type="evidence" value="ECO:0007669"/>
    <property type="project" value="TreeGrafter"/>
</dbReference>
<dbReference type="FunFam" id="3.30.310.50:FF:000003">
    <property type="entry name" value="Phosphoacetylglucosamine mutase"/>
    <property type="match status" value="1"/>
</dbReference>
<gene>
    <name evidence="3" type="ORF">CHLNCDRAFT_24291</name>
</gene>
<accession>E1ZGR0</accession>
<dbReference type="PANTHER" id="PTHR45955:SF1">
    <property type="entry name" value="PHOSPHOACETYLGLUCOSAMINE MUTASE"/>
    <property type="match status" value="1"/>
</dbReference>
<dbReference type="GO" id="GO:0004610">
    <property type="term" value="F:phosphoacetylglucosamine mutase activity"/>
    <property type="evidence" value="ECO:0007669"/>
    <property type="project" value="TreeGrafter"/>
</dbReference>
<name>E1ZGR0_CHLVA</name>
<feature type="domain" description="Alpha-D-phosphohexomutase C-terminal" evidence="1">
    <location>
        <begin position="116"/>
        <end position="175"/>
    </location>
</feature>
<dbReference type="SUPFAM" id="SSF55957">
    <property type="entry name" value="Phosphoglucomutase, C-terminal domain"/>
    <property type="match status" value="1"/>
</dbReference>